<evidence type="ECO:0000313" key="3">
    <source>
        <dbReference type="Proteomes" id="UP000596742"/>
    </source>
</evidence>
<keyword evidence="3" id="KW-1185">Reference proteome</keyword>
<gene>
    <name evidence="2" type="ORF">MGAL_10B050896</name>
</gene>
<dbReference type="PANTHER" id="PTHR46843">
    <property type="entry name" value="BTB/POZ DOMAIN-CONTAINING PROTEIN 16"/>
    <property type="match status" value="1"/>
</dbReference>
<dbReference type="PANTHER" id="PTHR46843:SF1">
    <property type="entry name" value="BTB_POZ DOMAIN-CONTAINING PROTEIN 16"/>
    <property type="match status" value="1"/>
</dbReference>
<evidence type="ECO:0000313" key="2">
    <source>
        <dbReference type="EMBL" id="VDI40835.1"/>
    </source>
</evidence>
<dbReference type="InterPro" id="IPR042833">
    <property type="entry name" value="BTBD16"/>
</dbReference>
<dbReference type="InterPro" id="IPR048859">
    <property type="entry name" value="BTBD16_C"/>
</dbReference>
<dbReference type="EMBL" id="UYJE01005830">
    <property type="protein sequence ID" value="VDI40835.1"/>
    <property type="molecule type" value="Genomic_DNA"/>
</dbReference>
<dbReference type="Proteomes" id="UP000596742">
    <property type="component" value="Unassembled WGS sequence"/>
</dbReference>
<dbReference type="AlphaFoldDB" id="A0A8B6EVY8"/>
<feature type="domain" description="BTB/POZ" evidence="1">
    <location>
        <begin position="1"/>
        <end position="60"/>
    </location>
</feature>
<dbReference type="OrthoDB" id="6359943at2759"/>
<organism evidence="2 3">
    <name type="scientific">Mytilus galloprovincialis</name>
    <name type="common">Mediterranean mussel</name>
    <dbReference type="NCBI Taxonomy" id="29158"/>
    <lineage>
        <taxon>Eukaryota</taxon>
        <taxon>Metazoa</taxon>
        <taxon>Spiralia</taxon>
        <taxon>Lophotrochozoa</taxon>
        <taxon>Mollusca</taxon>
        <taxon>Bivalvia</taxon>
        <taxon>Autobranchia</taxon>
        <taxon>Pteriomorphia</taxon>
        <taxon>Mytilida</taxon>
        <taxon>Mytiloidea</taxon>
        <taxon>Mytilidae</taxon>
        <taxon>Mytilinae</taxon>
        <taxon>Mytilus</taxon>
    </lineage>
</organism>
<accession>A0A8B6EVY8</accession>
<proteinExistence type="predicted"/>
<comment type="caution">
    <text evidence="2">The sequence shown here is derived from an EMBL/GenBank/DDBJ whole genome shotgun (WGS) entry which is preliminary data.</text>
</comment>
<name>A0A8B6EVY8_MYTGA</name>
<evidence type="ECO:0000259" key="1">
    <source>
        <dbReference type="Pfam" id="PF21059"/>
    </source>
</evidence>
<reference evidence="2" key="1">
    <citation type="submission" date="2018-11" db="EMBL/GenBank/DDBJ databases">
        <authorList>
            <person name="Alioto T."/>
            <person name="Alioto T."/>
        </authorList>
    </citation>
    <scope>NUCLEOTIDE SEQUENCE</scope>
</reference>
<sequence>RLKPGDPILSFRQCERHTFSIRTDREVRYCIMVQDSVDDLKTTGIVSQKFGLGEKVGKSE</sequence>
<feature type="non-terminal residue" evidence="2">
    <location>
        <position position="60"/>
    </location>
</feature>
<dbReference type="Pfam" id="PF21059">
    <property type="entry name" value="BTBD16_C"/>
    <property type="match status" value="1"/>
</dbReference>
<protein>
    <submittedName>
        <fullName evidence="2">BTB/POZ domain-containing protein 16</fullName>
    </submittedName>
</protein>
<feature type="non-terminal residue" evidence="2">
    <location>
        <position position="1"/>
    </location>
</feature>